<dbReference type="Gene3D" id="3.10.20.90">
    <property type="entry name" value="Phosphatidylinositol 3-kinase Catalytic Subunit, Chain A, domain 1"/>
    <property type="match status" value="1"/>
</dbReference>
<feature type="domain" description="Ubiquitin-like" evidence="1">
    <location>
        <begin position="51"/>
        <end position="118"/>
    </location>
</feature>
<reference evidence="2 3" key="1">
    <citation type="journal article" date="2012" name="Genome Biol.">
        <title>Sequencing three crocodilian genomes to illuminate the evolution of archosaurs and amniotes.</title>
        <authorList>
            <person name="St John J.A."/>
            <person name="Braun E.L."/>
            <person name="Isberg S.R."/>
            <person name="Miles L.G."/>
            <person name="Chong A.Y."/>
            <person name="Gongora J."/>
            <person name="Dalzell P."/>
            <person name="Moran C."/>
            <person name="Bed'hom B."/>
            <person name="Abzhanov A."/>
            <person name="Burgess S.C."/>
            <person name="Cooksey A.M."/>
            <person name="Castoe T.A."/>
            <person name="Crawford N.G."/>
            <person name="Densmore L.D."/>
            <person name="Drew J.C."/>
            <person name="Edwards S.V."/>
            <person name="Faircloth B.C."/>
            <person name="Fujita M.K."/>
            <person name="Greenwold M.J."/>
            <person name="Hoffmann F.G."/>
            <person name="Howard J.M."/>
            <person name="Iguchi T."/>
            <person name="Janes D.E."/>
            <person name="Khan S.Y."/>
            <person name="Kohno S."/>
            <person name="de Koning A.J."/>
            <person name="Lance S.L."/>
            <person name="McCarthy F.M."/>
            <person name="McCormack J.E."/>
            <person name="Merchant M.E."/>
            <person name="Peterson D.G."/>
            <person name="Pollock D.D."/>
            <person name="Pourmand N."/>
            <person name="Raney B.J."/>
            <person name="Roessler K.A."/>
            <person name="Sanford J.R."/>
            <person name="Sawyer R.H."/>
            <person name="Schmidt C.J."/>
            <person name="Triplett E.W."/>
            <person name="Tuberville T.D."/>
            <person name="Venegas-Anaya M."/>
            <person name="Howard J.T."/>
            <person name="Jarvis E.D."/>
            <person name="Guillette L.J.Jr."/>
            <person name="Glenn T.C."/>
            <person name="Green R.E."/>
            <person name="Ray D.A."/>
        </authorList>
    </citation>
    <scope>NUCLEOTIDE SEQUENCE [LARGE SCALE GENOMIC DNA]</scope>
    <source>
        <strain evidence="2">KSC_2009_1</strain>
    </source>
</reference>
<dbReference type="STRING" id="8496.A0A151PA32"/>
<dbReference type="PROSITE" id="PS50053">
    <property type="entry name" value="UBIQUITIN_2"/>
    <property type="match status" value="1"/>
</dbReference>
<dbReference type="EMBL" id="AKHW03000533">
    <property type="protein sequence ID" value="KYO45957.1"/>
    <property type="molecule type" value="Genomic_DNA"/>
</dbReference>
<dbReference type="Pfam" id="PF00240">
    <property type="entry name" value="ubiquitin"/>
    <property type="match status" value="1"/>
</dbReference>
<dbReference type="Proteomes" id="UP000050525">
    <property type="component" value="Unassembled WGS sequence"/>
</dbReference>
<keyword evidence="3" id="KW-1185">Reference proteome</keyword>
<dbReference type="InterPro" id="IPR050158">
    <property type="entry name" value="Ubiquitin_ubiquitin-like"/>
</dbReference>
<evidence type="ECO:0000313" key="3">
    <source>
        <dbReference type="Proteomes" id="UP000050525"/>
    </source>
</evidence>
<dbReference type="AlphaFoldDB" id="A0A151PA32"/>
<accession>A0A151PA32</accession>
<comment type="caution">
    <text evidence="2">The sequence shown here is derived from an EMBL/GenBank/DDBJ whole genome shotgun (WGS) entry which is preliminary data.</text>
</comment>
<dbReference type="InterPro" id="IPR029071">
    <property type="entry name" value="Ubiquitin-like_domsf"/>
</dbReference>
<organism evidence="2 3">
    <name type="scientific">Alligator mississippiensis</name>
    <name type="common">American alligator</name>
    <dbReference type="NCBI Taxonomy" id="8496"/>
    <lineage>
        <taxon>Eukaryota</taxon>
        <taxon>Metazoa</taxon>
        <taxon>Chordata</taxon>
        <taxon>Craniata</taxon>
        <taxon>Vertebrata</taxon>
        <taxon>Euteleostomi</taxon>
        <taxon>Archelosauria</taxon>
        <taxon>Archosauria</taxon>
        <taxon>Crocodylia</taxon>
        <taxon>Alligatoridae</taxon>
        <taxon>Alligatorinae</taxon>
        <taxon>Alligator</taxon>
    </lineage>
</organism>
<name>A0A151PA32_ALLMI</name>
<dbReference type="InterPro" id="IPR000626">
    <property type="entry name" value="Ubiquitin-like_dom"/>
</dbReference>
<evidence type="ECO:0000259" key="1">
    <source>
        <dbReference type="PROSITE" id="PS50053"/>
    </source>
</evidence>
<protein>
    <recommendedName>
        <fullName evidence="1">Ubiquitin-like domain-containing protein</fullName>
    </recommendedName>
</protein>
<dbReference type="PANTHER" id="PTHR10666">
    <property type="entry name" value="UBIQUITIN"/>
    <property type="match status" value="1"/>
</dbReference>
<gene>
    <name evidence="2" type="ORF">Y1Q_0021564</name>
</gene>
<proteinExistence type="predicted"/>
<evidence type="ECO:0000313" key="2">
    <source>
        <dbReference type="EMBL" id="KYO45957.1"/>
    </source>
</evidence>
<dbReference type="SUPFAM" id="SSF54236">
    <property type="entry name" value="Ubiquitin-like"/>
    <property type="match status" value="1"/>
</dbReference>
<sequence>MVTMFEKGATEFTQPTPATKSEATHLKIEFDKAELIAKLAKEIAPDYCLNMKISLKNQTLAAISLKVEPKDNTWNAKANIQIKTDSLEDSELDEQRFIFTCKQLNGTCTLTSYNIQNEPSFQQLQLSDIVRVILQAFYGPLKVPSDVQHTDPRGNIKTEELPFLHQGILKIVLL</sequence>